<dbReference type="InterPro" id="IPR032710">
    <property type="entry name" value="NTF2-like_dom_sf"/>
</dbReference>
<protein>
    <submittedName>
        <fullName evidence="1">Uncharacterized protein</fullName>
    </submittedName>
</protein>
<dbReference type="SUPFAM" id="SSF54427">
    <property type="entry name" value="NTF2-like"/>
    <property type="match status" value="1"/>
</dbReference>
<dbReference type="KEGG" id="haei:MUN82_19315"/>
<reference evidence="1 2" key="1">
    <citation type="submission" date="2022-04" db="EMBL/GenBank/DDBJ databases">
        <title>Hymenobacter sp. isolated from the air.</title>
        <authorList>
            <person name="Won M."/>
            <person name="Lee C.-M."/>
            <person name="Woen H.-Y."/>
            <person name="Kwon S.-W."/>
        </authorList>
    </citation>
    <scope>NUCLEOTIDE SEQUENCE [LARGE SCALE GENOMIC DNA]</scope>
    <source>
        <strain evidence="2">5413 J-13</strain>
    </source>
</reference>
<keyword evidence="2" id="KW-1185">Reference proteome</keyword>
<dbReference type="RefSeq" id="WP_245093044.1">
    <property type="nucleotide sequence ID" value="NZ_CP095053.1"/>
</dbReference>
<dbReference type="Proteomes" id="UP000829925">
    <property type="component" value="Chromosome"/>
</dbReference>
<gene>
    <name evidence="1" type="ORF">MUN82_19315</name>
</gene>
<proteinExistence type="predicted"/>
<sequence>MSASLETVKQFLQLAEACITDRAAYVAVLHPEVERLEFPNLHNKQVQRRNFEDIVDGIREGRELLARQELAGWNFIISNDNTIVAEIRWRGEMSIRNERVVPGQVITGHYCRVFELKEGLIFRIRDYFCYEMF</sequence>
<dbReference type="EMBL" id="CP095053">
    <property type="protein sequence ID" value="UOR05073.1"/>
    <property type="molecule type" value="Genomic_DNA"/>
</dbReference>
<evidence type="ECO:0000313" key="2">
    <source>
        <dbReference type="Proteomes" id="UP000829925"/>
    </source>
</evidence>
<evidence type="ECO:0000313" key="1">
    <source>
        <dbReference type="EMBL" id="UOR05073.1"/>
    </source>
</evidence>
<dbReference type="AlphaFoldDB" id="A0A8T9SWI2"/>
<name>A0A8T9SWI2_9BACT</name>
<organism evidence="1 2">
    <name type="scientific">Hymenobacter aerilatus</name>
    <dbReference type="NCBI Taxonomy" id="2932251"/>
    <lineage>
        <taxon>Bacteria</taxon>
        <taxon>Pseudomonadati</taxon>
        <taxon>Bacteroidota</taxon>
        <taxon>Cytophagia</taxon>
        <taxon>Cytophagales</taxon>
        <taxon>Hymenobacteraceae</taxon>
        <taxon>Hymenobacter</taxon>
    </lineage>
</organism>
<accession>A0A8T9SWI2</accession>
<dbReference type="Gene3D" id="3.10.450.50">
    <property type="match status" value="1"/>
</dbReference>